<dbReference type="InterPro" id="IPR000086">
    <property type="entry name" value="NUDIX_hydrolase_dom"/>
</dbReference>
<dbReference type="AlphaFoldDB" id="A0A955E2D6"/>
<dbReference type="GO" id="GO:0016787">
    <property type="term" value="F:hydrolase activity"/>
    <property type="evidence" value="ECO:0007669"/>
    <property type="project" value="UniProtKB-KW"/>
</dbReference>
<evidence type="ECO:0000313" key="2">
    <source>
        <dbReference type="EMBL" id="MCA9302228.1"/>
    </source>
</evidence>
<evidence type="ECO:0000313" key="3">
    <source>
        <dbReference type="Proteomes" id="UP000714817"/>
    </source>
</evidence>
<dbReference type="SUPFAM" id="SSF55811">
    <property type="entry name" value="Nudix"/>
    <property type="match status" value="1"/>
</dbReference>
<protein>
    <submittedName>
        <fullName evidence="2">NUDIX hydrolase</fullName>
    </submittedName>
</protein>
<comment type="caution">
    <text evidence="2">The sequence shown here is derived from an EMBL/GenBank/DDBJ whole genome shotgun (WGS) entry which is preliminary data.</text>
</comment>
<organism evidence="2 3">
    <name type="scientific">candidate division WWE3 bacterium</name>
    <dbReference type="NCBI Taxonomy" id="2053526"/>
    <lineage>
        <taxon>Bacteria</taxon>
        <taxon>Katanobacteria</taxon>
    </lineage>
</organism>
<keyword evidence="2" id="KW-0378">Hydrolase</keyword>
<gene>
    <name evidence="2" type="ORF">KDA10_02615</name>
</gene>
<evidence type="ECO:0000259" key="1">
    <source>
        <dbReference type="PROSITE" id="PS51462"/>
    </source>
</evidence>
<dbReference type="Pfam" id="PF00293">
    <property type="entry name" value="NUDIX"/>
    <property type="match status" value="1"/>
</dbReference>
<dbReference type="Proteomes" id="UP000714817">
    <property type="component" value="Unassembled WGS sequence"/>
</dbReference>
<dbReference type="Gene3D" id="3.90.79.10">
    <property type="entry name" value="Nucleoside Triphosphate Pyrophosphohydrolase"/>
    <property type="match status" value="1"/>
</dbReference>
<feature type="domain" description="Nudix hydrolase" evidence="1">
    <location>
        <begin position="6"/>
        <end position="136"/>
    </location>
</feature>
<reference evidence="2" key="1">
    <citation type="submission" date="2020-04" db="EMBL/GenBank/DDBJ databases">
        <authorList>
            <person name="Zhang T."/>
        </authorList>
    </citation>
    <scope>NUCLEOTIDE SEQUENCE</scope>
    <source>
        <strain evidence="2">HKST-UBA80</strain>
    </source>
</reference>
<proteinExistence type="predicted"/>
<dbReference type="EMBL" id="JAGQNY010000008">
    <property type="protein sequence ID" value="MCA9302228.1"/>
    <property type="molecule type" value="Genomic_DNA"/>
</dbReference>
<accession>A0A955E2D6</accession>
<dbReference type="PANTHER" id="PTHR43736">
    <property type="entry name" value="ADP-RIBOSE PYROPHOSPHATASE"/>
    <property type="match status" value="1"/>
</dbReference>
<name>A0A955E2D6_UNCKA</name>
<sequence>MIRKKEIRKAVRAIVTDAEHKILLVFDTYKNYYSLPGGGVEEIDRTDEEAIIREVMEETGYITRIIFDLDYYQEESEKRINKSHGFITKVINVKSKKLNMDEQNFENVWMPLEEAILKIKQDLNNHNYSKFKSFFERELFFLEKAKIYLQN</sequence>
<dbReference type="PROSITE" id="PS51462">
    <property type="entry name" value="NUDIX"/>
    <property type="match status" value="1"/>
</dbReference>
<dbReference type="InterPro" id="IPR015797">
    <property type="entry name" value="NUDIX_hydrolase-like_dom_sf"/>
</dbReference>
<reference evidence="2" key="2">
    <citation type="journal article" date="2021" name="Microbiome">
        <title>Successional dynamics and alternative stable states in a saline activated sludge microbial community over 9 years.</title>
        <authorList>
            <person name="Wang Y."/>
            <person name="Ye J."/>
            <person name="Ju F."/>
            <person name="Liu L."/>
            <person name="Boyd J.A."/>
            <person name="Deng Y."/>
            <person name="Parks D.H."/>
            <person name="Jiang X."/>
            <person name="Yin X."/>
            <person name="Woodcroft B.J."/>
            <person name="Tyson G.W."/>
            <person name="Hugenholtz P."/>
            <person name="Polz M.F."/>
            <person name="Zhang T."/>
        </authorList>
    </citation>
    <scope>NUCLEOTIDE SEQUENCE</scope>
    <source>
        <strain evidence="2">HKST-UBA80</strain>
    </source>
</reference>
<dbReference type="PANTHER" id="PTHR43736:SF2">
    <property type="entry name" value="MUTT_NUDIX FAMILY PROTEIN"/>
    <property type="match status" value="1"/>
</dbReference>